<dbReference type="PANTHER" id="PTHR11439:SF467">
    <property type="entry name" value="INTEGRASE CATALYTIC DOMAIN-CONTAINING PROTEIN"/>
    <property type="match status" value="1"/>
</dbReference>
<dbReference type="CDD" id="cd09272">
    <property type="entry name" value="RNase_HI_RT_Ty1"/>
    <property type="match status" value="1"/>
</dbReference>
<evidence type="ECO:0000313" key="3">
    <source>
        <dbReference type="Proteomes" id="UP001189429"/>
    </source>
</evidence>
<evidence type="ECO:0008006" key="4">
    <source>
        <dbReference type="Google" id="ProtNLM"/>
    </source>
</evidence>
<dbReference type="PANTHER" id="PTHR11439">
    <property type="entry name" value="GAG-POL-RELATED RETROTRANSPOSON"/>
    <property type="match status" value="1"/>
</dbReference>
<accession>A0ABN9SCW2</accession>
<dbReference type="Proteomes" id="UP001189429">
    <property type="component" value="Unassembled WGS sequence"/>
</dbReference>
<feature type="compositionally biased region" description="Basic and acidic residues" evidence="1">
    <location>
        <begin position="945"/>
        <end position="954"/>
    </location>
</feature>
<feature type="compositionally biased region" description="Low complexity" evidence="1">
    <location>
        <begin position="989"/>
        <end position="1001"/>
    </location>
</feature>
<keyword evidence="3" id="KW-1185">Reference proteome</keyword>
<gene>
    <name evidence="2" type="ORF">PCOR1329_LOCUS28646</name>
</gene>
<feature type="region of interest" description="Disordered" evidence="1">
    <location>
        <begin position="511"/>
        <end position="550"/>
    </location>
</feature>
<name>A0ABN9SCW2_9DINO</name>
<evidence type="ECO:0000256" key="1">
    <source>
        <dbReference type="SAM" id="MobiDB-lite"/>
    </source>
</evidence>
<protein>
    <recommendedName>
        <fullName evidence="4">RNA-directed RNA polymerase</fullName>
    </recommendedName>
</protein>
<sequence>MAEERVQALEQQMIALAQELQNRQQRENDLTAEVQRLGRVAEARPRVDGPVPQPRAESLVDARTLGKPDVFTGEEHKWNDWKVIFKAYCGVVNADLLAGMRLAESAGEASVQNDDFLEENMRQASQQLYYILLLLCRQHPLTTIVNAGENEGFQAWRKLVEYYEPNARSRIAGQLLNLLNFSFTGDVEDRLALFERELLRYEQRSGEAITASMRIGIVLRQLEEGPLRQHLLLNATRLVEWQDFRREVTDIRRAQSAIAPVPVPMDLSGDVGEHGADAGSHQRLPVDEYDRTIGGQLYLDGCDYEAESGDGDVAAFYLNDADEQVSYPFANLHSLSIYDPGPDKADVVDSATGAALDLNMIHGNSDAEEVELNGILRVGIDSCAAASVLPRGSCADYPVHEGGRAISYRTASGHYVNDEGEKILVGTMPGASQARAAKFRVADISKPLLSVAEMVDSGHRLVFDSEGGQDISYACHKTSGDVVRFCRRNKVYEMDMHVDPYAPEVCPVEVAGREPPEGEAGQPGAAHEEVAEGPPARPAREPAAPTAAERAAHEVLHEPYRAWCRECVSGRGLSAGHQTKDHQESALAVVGIDYGYLGEREDATPLLIGKDSKQRWFHASVVPAKGTQHPWPAKSWSRRLASAGHKRFVFRSDGEAPLVALKTRIGAKLKEEYGIETAPEESPVGDSQGNGLAEHAVREVKAKVRTARAQVGDLHGVSIGVEHPVTPWMVEFAAMSINLGRRGADGRAAWELRRGRPFNKDLACFSEKVLYLPGGKRKAGIEDKFLAGLYLGPTLRTGEVDIGTELGALRARTFKRLTVEQRADKDLLNSLVGKPWAPVPTGVEVDEVPVAIEIRAPVPAPVAPLGGPLAPIPEAGDLPPRALRVGRPPAGPRAVYIRKDVEIAKHGLSPGCHGCAAVLNGARAQAHSAERRARIEQATQDDEEAKQRLEDARERKRHRTDVAGPVYQEGGSSGSGGPAPAQQVPPAPVAAAAADVATAPAPRDPGDDNMQKEIGAFLLFLGYSGRKADVMEVFCPNRLVGFAPLFGLVHGGSFDLRVGWDLTDRQQQRQCRELIEHFEVYFLLGSPRCAPFSMLKYLSEDAEKQREVGRGDQCVFGLAVADARGDRLAKKPTGRMSNNKEVLDEHSTFVGRNMRVAERYPVKLLRAILRGLRRHLSNKKVLALSALDAGPNVDDEEISLTGLPLDPTRVKAARRLEMDFMAQLGVWVYAREEDCQRELGRRPLSGRVPRFLGISRAHPHCEIKRTVYIKLPEEDPMSQEIGTCGLLRMALYGARDAGQNFELTTAETVIGAGCDQSAFSPCVYCHRDLQVSFFHHGDDFVLEGSRDGTESICEALKTKFIVKDRGVLGPAPTDAKEITRLNRATRWRNRWCQGGEAIEYEADPRRAQILHAQLGMDPRATKSLSTPGLSQKLTPEVERELNEHEAAEYRSACMRLGYLALDRPEVQFTAKECARGMQRPTERHLRLLKRAGRFLIGAPRAIWKWGRQRAPTVMDIYSDTDWEGCPITRRSTSSVVIKHGQHLIVTASTTQIPISMSSGEAEFYGCVRAASRAIGMQSLCQGLGRDASLRIWSDSAAALGIMQRRGCGKVRHLETPTLWVQKALKDGRFQLAKVPGKSNPADLGTKFLDQAAMLRGLEMMNVKLSDAPLSSALQAKV</sequence>
<evidence type="ECO:0000313" key="2">
    <source>
        <dbReference type="EMBL" id="CAK0829832.1"/>
    </source>
</evidence>
<feature type="region of interest" description="Disordered" evidence="1">
    <location>
        <begin position="929"/>
        <end position="1008"/>
    </location>
</feature>
<organism evidence="2 3">
    <name type="scientific">Prorocentrum cordatum</name>
    <dbReference type="NCBI Taxonomy" id="2364126"/>
    <lineage>
        <taxon>Eukaryota</taxon>
        <taxon>Sar</taxon>
        <taxon>Alveolata</taxon>
        <taxon>Dinophyceae</taxon>
        <taxon>Prorocentrales</taxon>
        <taxon>Prorocentraceae</taxon>
        <taxon>Prorocentrum</taxon>
    </lineage>
</organism>
<dbReference type="EMBL" id="CAUYUJ010010613">
    <property type="protein sequence ID" value="CAK0829832.1"/>
    <property type="molecule type" value="Genomic_DNA"/>
</dbReference>
<reference evidence="2" key="1">
    <citation type="submission" date="2023-10" db="EMBL/GenBank/DDBJ databases">
        <authorList>
            <person name="Chen Y."/>
            <person name="Shah S."/>
            <person name="Dougan E. K."/>
            <person name="Thang M."/>
            <person name="Chan C."/>
        </authorList>
    </citation>
    <scope>NUCLEOTIDE SEQUENCE [LARGE SCALE GENOMIC DNA]</scope>
</reference>
<comment type="caution">
    <text evidence="2">The sequence shown here is derived from an EMBL/GenBank/DDBJ whole genome shotgun (WGS) entry which is preliminary data.</text>
</comment>
<proteinExistence type="predicted"/>